<keyword evidence="9" id="KW-1185">Reference proteome</keyword>
<dbReference type="InterPro" id="IPR020449">
    <property type="entry name" value="Tscrpt_reg_AraC-type_HTH"/>
</dbReference>
<dbReference type="InterPro" id="IPR009057">
    <property type="entry name" value="Homeodomain-like_sf"/>
</dbReference>
<dbReference type="InterPro" id="IPR018060">
    <property type="entry name" value="HTH_AraC"/>
</dbReference>
<feature type="domain" description="HTH araC/xylS-type" evidence="6">
    <location>
        <begin position="446"/>
        <end position="544"/>
    </location>
</feature>
<dbReference type="Proteomes" id="UP000310636">
    <property type="component" value="Unassembled WGS sequence"/>
</dbReference>
<dbReference type="Gene3D" id="1.10.10.60">
    <property type="entry name" value="Homeodomain-like"/>
    <property type="match status" value="2"/>
</dbReference>
<dbReference type="PANTHER" id="PTHR43280:SF2">
    <property type="entry name" value="HTH-TYPE TRANSCRIPTIONAL REGULATOR EXSA"/>
    <property type="match status" value="1"/>
</dbReference>
<dbReference type="SMART" id="SM00448">
    <property type="entry name" value="REC"/>
    <property type="match status" value="1"/>
</dbReference>
<evidence type="ECO:0000256" key="1">
    <source>
        <dbReference type="ARBA" id="ARBA00023015"/>
    </source>
</evidence>
<keyword evidence="4" id="KW-0597">Phosphoprotein</keyword>
<comment type="caution">
    <text evidence="8">The sequence shown here is derived from an EMBL/GenBank/DDBJ whole genome shotgun (WGS) entry which is preliminary data.</text>
</comment>
<dbReference type="PROSITE" id="PS00041">
    <property type="entry name" value="HTH_ARAC_FAMILY_1"/>
    <property type="match status" value="1"/>
</dbReference>
<keyword evidence="1" id="KW-0805">Transcription regulation</keyword>
<dbReference type="PANTHER" id="PTHR43280">
    <property type="entry name" value="ARAC-FAMILY TRANSCRIPTIONAL REGULATOR"/>
    <property type="match status" value="1"/>
</dbReference>
<dbReference type="GO" id="GO:0003700">
    <property type="term" value="F:DNA-binding transcription factor activity"/>
    <property type="evidence" value="ECO:0007669"/>
    <property type="project" value="InterPro"/>
</dbReference>
<dbReference type="CDD" id="cd17536">
    <property type="entry name" value="REC_YesN-like"/>
    <property type="match status" value="1"/>
</dbReference>
<dbReference type="PROSITE" id="PS01124">
    <property type="entry name" value="HTH_ARAC_FAMILY_2"/>
    <property type="match status" value="1"/>
</dbReference>
<evidence type="ECO:0000259" key="6">
    <source>
        <dbReference type="PROSITE" id="PS01124"/>
    </source>
</evidence>
<dbReference type="RefSeq" id="WP_136372928.1">
    <property type="nucleotide sequence ID" value="NZ_SSOB01000046.1"/>
</dbReference>
<proteinExistence type="predicted"/>
<evidence type="ECO:0000256" key="2">
    <source>
        <dbReference type="ARBA" id="ARBA00023125"/>
    </source>
</evidence>
<sequence length="592" mass="65193">MTYKVLIVDDEPMIRFGLGSFVDWAAEGFELIGDASNGEAALERIGNEPIDLLITDIKMPLMDGLELARRTKSLLPGVKVILVSSFNEFEYAREAVRLGVVLDYLLKPTMEPEDLLRILRQSKAVFDADAERNREAVRLAEEADRANRDSLERAFRSALAGDGELPEAALPWAGGPLRLSVWREALEGPLEGPQEGRQGWLQEAGADRERERSRRSGLSRLEQAKERLNRELAEGLAVLTGEAEVVVLIADRRGASQPELVRLHRLLLEEGWKMTVGSSPVVFGLSKLREAYRWAAHAADRGFYDGSGHCYEGVLPLPAHLERERAERANSLLRDSREQFVQSLSSFEVARSSSLLDRTAAAWRTVQLPKGAVVDQAREMLATLWSLRHERSSEERMRRRIGVLARLENADSLASLVCLLREELSGPAAPDGLRLAAEESGAQAIQSALGYIRERYRDDLTLQAVADFIHMSKNYFSEQFKRHTGHNFIEYVIRLRIDHAKHLLETTHLKIIDVGAKSGFQSPKHFLKLFKRLEGMTPAEYRMGSRAGGSPGAASTAPSGAPSAAPSAAPSVATSIAIPAAASNAPSAQGGV</sequence>
<evidence type="ECO:0000259" key="7">
    <source>
        <dbReference type="PROSITE" id="PS50110"/>
    </source>
</evidence>
<organism evidence="8 9">
    <name type="scientific">Cohnella fermenti</name>
    <dbReference type="NCBI Taxonomy" id="2565925"/>
    <lineage>
        <taxon>Bacteria</taxon>
        <taxon>Bacillati</taxon>
        <taxon>Bacillota</taxon>
        <taxon>Bacilli</taxon>
        <taxon>Bacillales</taxon>
        <taxon>Paenibacillaceae</taxon>
        <taxon>Cohnella</taxon>
    </lineage>
</organism>
<keyword evidence="2" id="KW-0238">DNA-binding</keyword>
<dbReference type="GO" id="GO:0000160">
    <property type="term" value="P:phosphorelay signal transduction system"/>
    <property type="evidence" value="ECO:0007669"/>
    <property type="project" value="InterPro"/>
</dbReference>
<dbReference type="PRINTS" id="PR00032">
    <property type="entry name" value="HTHARAC"/>
</dbReference>
<evidence type="ECO:0000256" key="4">
    <source>
        <dbReference type="PROSITE-ProRule" id="PRU00169"/>
    </source>
</evidence>
<dbReference type="EMBL" id="SSOB01000046">
    <property type="protein sequence ID" value="THF74005.1"/>
    <property type="molecule type" value="Genomic_DNA"/>
</dbReference>
<keyword evidence="3" id="KW-0804">Transcription</keyword>
<evidence type="ECO:0000313" key="8">
    <source>
        <dbReference type="EMBL" id="THF74005.1"/>
    </source>
</evidence>
<dbReference type="PROSITE" id="PS50110">
    <property type="entry name" value="RESPONSE_REGULATORY"/>
    <property type="match status" value="1"/>
</dbReference>
<dbReference type="SUPFAM" id="SSF52172">
    <property type="entry name" value="CheY-like"/>
    <property type="match status" value="1"/>
</dbReference>
<dbReference type="SUPFAM" id="SSF46689">
    <property type="entry name" value="Homeodomain-like"/>
    <property type="match status" value="2"/>
</dbReference>
<evidence type="ECO:0000313" key="9">
    <source>
        <dbReference type="Proteomes" id="UP000310636"/>
    </source>
</evidence>
<dbReference type="InterPro" id="IPR011006">
    <property type="entry name" value="CheY-like_superfamily"/>
</dbReference>
<dbReference type="Gene3D" id="3.40.50.2300">
    <property type="match status" value="1"/>
</dbReference>
<dbReference type="Pfam" id="PF00072">
    <property type="entry name" value="Response_reg"/>
    <property type="match status" value="1"/>
</dbReference>
<dbReference type="SMART" id="SM00342">
    <property type="entry name" value="HTH_ARAC"/>
    <property type="match status" value="1"/>
</dbReference>
<dbReference type="InterPro" id="IPR001789">
    <property type="entry name" value="Sig_transdc_resp-reg_receiver"/>
</dbReference>
<feature type="compositionally biased region" description="Basic and acidic residues" evidence="5">
    <location>
        <begin position="205"/>
        <end position="214"/>
    </location>
</feature>
<feature type="compositionally biased region" description="Low complexity" evidence="5">
    <location>
        <begin position="552"/>
        <end position="568"/>
    </location>
</feature>
<name>A0A4S4BI26_9BACL</name>
<reference evidence="8 9" key="1">
    <citation type="submission" date="2019-04" db="EMBL/GenBank/DDBJ databases">
        <title>Cohnella sp. nov. isolated from preserved vegetables.</title>
        <authorList>
            <person name="Lin S.-Y."/>
            <person name="Hung M.-H."/>
            <person name="Young C.-C."/>
        </authorList>
    </citation>
    <scope>NUCLEOTIDE SEQUENCE [LARGE SCALE GENOMIC DNA]</scope>
    <source>
        <strain evidence="8 9">CC-MHH1044</strain>
    </source>
</reference>
<dbReference type="OrthoDB" id="342399at2"/>
<feature type="modified residue" description="4-aspartylphosphate" evidence="4">
    <location>
        <position position="56"/>
    </location>
</feature>
<dbReference type="AlphaFoldDB" id="A0A4S4BI26"/>
<feature type="domain" description="Response regulatory" evidence="7">
    <location>
        <begin position="4"/>
        <end position="122"/>
    </location>
</feature>
<dbReference type="GO" id="GO:0043565">
    <property type="term" value="F:sequence-specific DNA binding"/>
    <property type="evidence" value="ECO:0007669"/>
    <property type="project" value="InterPro"/>
</dbReference>
<evidence type="ECO:0000256" key="3">
    <source>
        <dbReference type="ARBA" id="ARBA00023163"/>
    </source>
</evidence>
<dbReference type="InterPro" id="IPR018062">
    <property type="entry name" value="HTH_AraC-typ_CS"/>
</dbReference>
<dbReference type="Pfam" id="PF12833">
    <property type="entry name" value="HTH_18"/>
    <property type="match status" value="1"/>
</dbReference>
<gene>
    <name evidence="8" type="ORF">E6C55_26880</name>
</gene>
<protein>
    <submittedName>
        <fullName evidence="8">Response regulator</fullName>
    </submittedName>
</protein>
<accession>A0A4S4BI26</accession>
<feature type="region of interest" description="Disordered" evidence="5">
    <location>
        <begin position="541"/>
        <end position="568"/>
    </location>
</feature>
<feature type="region of interest" description="Disordered" evidence="5">
    <location>
        <begin position="189"/>
        <end position="218"/>
    </location>
</feature>
<evidence type="ECO:0000256" key="5">
    <source>
        <dbReference type="SAM" id="MobiDB-lite"/>
    </source>
</evidence>